<feature type="coiled-coil region" evidence="1">
    <location>
        <begin position="163"/>
        <end position="190"/>
    </location>
</feature>
<feature type="chain" id="PRO_5043049061" evidence="3">
    <location>
        <begin position="20"/>
        <end position="582"/>
    </location>
</feature>
<feature type="region of interest" description="Disordered" evidence="2">
    <location>
        <begin position="402"/>
        <end position="461"/>
    </location>
</feature>
<feature type="compositionally biased region" description="Basic and acidic residues" evidence="2">
    <location>
        <begin position="430"/>
        <end position="443"/>
    </location>
</feature>
<sequence>MRGLSKAAVIFAAPALAAARPFTTAITQVIEDVFIQETFLRFDVLESDAACGYGNITLDGQELYQDETGFGSGSLVTEHGNLIVADWKFTCSELGNEHQEQQIKFDVIYIDENKVRDVGFSLQFRQVAPVAITSIDGAEYLIEGPDAESGRGDARGPSTSPGVDDELALLEMMRLQLAQLENAIAKKEKYIAETFGLRDHLEGGGSHLMHCDSVRCVVKTVLKNVKGMAHGLSPGDHHHHPKRPTSPPFGHEALDTSPHEHSPQDPMGTHRGGFQVQSHQTTSSPHEIPTQEFHPIKSHERPFHVNEEEINDVPLTQAPQGHHPHMHNIDDTKLAIRLFTVLTVLGLIISAVHTRCCAKARAAQCDGRRGRSHNEKRAARRARCLALRQKFRETAQAWGWQWRRPGTPGVEDEEKDIAAAPASGDYYPAEETRRYSRSSRDRDDGDADDDAEDSDVDSDALSTTMEQELAQFRAVAGVVGDMIAAEEGRRLRAAVAVAVDTHHQHGHYGGGVYGHAHAHASPSPTSTLPEYAAMDEPLPPYDEGSNDPLFVADGFQYTPGSSAYTPDSSGSSQASSLDDNKF</sequence>
<evidence type="ECO:0000256" key="2">
    <source>
        <dbReference type="SAM" id="MobiDB-lite"/>
    </source>
</evidence>
<accession>A0AAN9YTF1</accession>
<feature type="region of interest" description="Disordered" evidence="2">
    <location>
        <begin position="535"/>
        <end position="582"/>
    </location>
</feature>
<feature type="compositionally biased region" description="Polar residues" evidence="2">
    <location>
        <begin position="275"/>
        <end position="285"/>
    </location>
</feature>
<dbReference type="AlphaFoldDB" id="A0AAN9YTF1"/>
<feature type="compositionally biased region" description="Acidic residues" evidence="2">
    <location>
        <begin position="444"/>
        <end position="458"/>
    </location>
</feature>
<keyword evidence="1" id="KW-0175">Coiled coil</keyword>
<comment type="caution">
    <text evidence="4">The sequence shown here is derived from an EMBL/GenBank/DDBJ whole genome shotgun (WGS) entry which is preliminary data.</text>
</comment>
<dbReference type="Proteomes" id="UP001320420">
    <property type="component" value="Unassembled WGS sequence"/>
</dbReference>
<proteinExistence type="predicted"/>
<feature type="compositionally biased region" description="Basic and acidic residues" evidence="2">
    <location>
        <begin position="252"/>
        <end position="263"/>
    </location>
</feature>
<reference evidence="4 5" key="1">
    <citation type="submission" date="2024-02" db="EMBL/GenBank/DDBJ databases">
        <title>De novo assembly and annotation of 12 fungi associated with fruit tree decline syndrome in Ontario, Canada.</title>
        <authorList>
            <person name="Sulman M."/>
            <person name="Ellouze W."/>
            <person name="Ilyukhin E."/>
        </authorList>
    </citation>
    <scope>NUCLEOTIDE SEQUENCE [LARGE SCALE GENOMIC DNA]</scope>
    <source>
        <strain evidence="4 5">M11/M66-122</strain>
    </source>
</reference>
<keyword evidence="5" id="KW-1185">Reference proteome</keyword>
<protein>
    <submittedName>
        <fullName evidence="4">Uncharacterized protein</fullName>
    </submittedName>
</protein>
<feature type="compositionally biased region" description="Polar residues" evidence="2">
    <location>
        <begin position="558"/>
        <end position="567"/>
    </location>
</feature>
<gene>
    <name evidence="4" type="ORF">SLS62_004794</name>
</gene>
<organism evidence="4 5">
    <name type="scientific">Diatrype stigma</name>
    <dbReference type="NCBI Taxonomy" id="117547"/>
    <lineage>
        <taxon>Eukaryota</taxon>
        <taxon>Fungi</taxon>
        <taxon>Dikarya</taxon>
        <taxon>Ascomycota</taxon>
        <taxon>Pezizomycotina</taxon>
        <taxon>Sordariomycetes</taxon>
        <taxon>Xylariomycetidae</taxon>
        <taxon>Xylariales</taxon>
        <taxon>Diatrypaceae</taxon>
        <taxon>Diatrype</taxon>
    </lineage>
</organism>
<feature type="region of interest" description="Disordered" evidence="2">
    <location>
        <begin position="229"/>
        <end position="290"/>
    </location>
</feature>
<name>A0AAN9YTF1_9PEZI</name>
<feature type="signal peptide" evidence="3">
    <location>
        <begin position="1"/>
        <end position="19"/>
    </location>
</feature>
<evidence type="ECO:0000313" key="5">
    <source>
        <dbReference type="Proteomes" id="UP001320420"/>
    </source>
</evidence>
<evidence type="ECO:0000256" key="1">
    <source>
        <dbReference type="SAM" id="Coils"/>
    </source>
</evidence>
<dbReference type="EMBL" id="JAKJXP020000030">
    <property type="protein sequence ID" value="KAK7753275.1"/>
    <property type="molecule type" value="Genomic_DNA"/>
</dbReference>
<keyword evidence="3" id="KW-0732">Signal</keyword>
<evidence type="ECO:0000313" key="4">
    <source>
        <dbReference type="EMBL" id="KAK7753275.1"/>
    </source>
</evidence>
<evidence type="ECO:0000256" key="3">
    <source>
        <dbReference type="SAM" id="SignalP"/>
    </source>
</evidence>
<feature type="region of interest" description="Disordered" evidence="2">
    <location>
        <begin position="143"/>
        <end position="162"/>
    </location>
</feature>